<feature type="chain" id="PRO_5035946301" description="RxLR effector protein" evidence="1">
    <location>
        <begin position="29"/>
        <end position="128"/>
    </location>
</feature>
<comment type="caution">
    <text evidence="2">The sequence shown here is derived from an EMBL/GenBank/DDBJ whole genome shotgun (WGS) entry which is preliminary data.</text>
</comment>
<dbReference type="AlphaFoldDB" id="A0A8T1W1N4"/>
<evidence type="ECO:0000256" key="1">
    <source>
        <dbReference type="SAM" id="SignalP"/>
    </source>
</evidence>
<keyword evidence="1" id="KW-0732">Signal</keyword>
<evidence type="ECO:0000313" key="2">
    <source>
        <dbReference type="EMBL" id="KAG7385999.1"/>
    </source>
</evidence>
<feature type="signal peptide" evidence="1">
    <location>
        <begin position="1"/>
        <end position="28"/>
    </location>
</feature>
<sequence length="128" mass="13247">MQTTYTRFLMPGALLLALVVGQLDSSAAQDAATLVAEIGANAVSTAAATSSLTSSISDVLVQINPVGSRLLEAVQQIKAQADANAAANDDLNAKLRALLDSAQSFTETDDDAASVFNGIRKLRTEGDH</sequence>
<dbReference type="Proteomes" id="UP000694044">
    <property type="component" value="Unassembled WGS sequence"/>
</dbReference>
<dbReference type="EMBL" id="JAGDFM010000110">
    <property type="protein sequence ID" value="KAG7385999.1"/>
    <property type="molecule type" value="Genomic_DNA"/>
</dbReference>
<evidence type="ECO:0000313" key="3">
    <source>
        <dbReference type="Proteomes" id="UP000694044"/>
    </source>
</evidence>
<reference evidence="2" key="1">
    <citation type="submission" date="2021-02" db="EMBL/GenBank/DDBJ databases">
        <authorList>
            <person name="Palmer J.M."/>
        </authorList>
    </citation>
    <scope>NUCLEOTIDE SEQUENCE</scope>
    <source>
        <strain evidence="2">SCRP734</strain>
    </source>
</reference>
<evidence type="ECO:0008006" key="4">
    <source>
        <dbReference type="Google" id="ProtNLM"/>
    </source>
</evidence>
<protein>
    <recommendedName>
        <fullName evidence="4">RxLR effector protein</fullName>
    </recommendedName>
</protein>
<gene>
    <name evidence="2" type="ORF">PHYPSEUDO_000854</name>
</gene>
<organism evidence="2 3">
    <name type="scientific">Phytophthora pseudosyringae</name>
    <dbReference type="NCBI Taxonomy" id="221518"/>
    <lineage>
        <taxon>Eukaryota</taxon>
        <taxon>Sar</taxon>
        <taxon>Stramenopiles</taxon>
        <taxon>Oomycota</taxon>
        <taxon>Peronosporomycetes</taxon>
        <taxon>Peronosporales</taxon>
        <taxon>Peronosporaceae</taxon>
        <taxon>Phytophthora</taxon>
    </lineage>
</organism>
<name>A0A8T1W1N4_9STRA</name>
<proteinExistence type="predicted"/>
<accession>A0A8T1W1N4</accession>
<keyword evidence="3" id="KW-1185">Reference proteome</keyword>